<protein>
    <submittedName>
        <fullName evidence="5">Peptidase E</fullName>
    </submittedName>
</protein>
<dbReference type="Gene3D" id="3.40.50.880">
    <property type="match status" value="1"/>
</dbReference>
<dbReference type="SUPFAM" id="SSF52317">
    <property type="entry name" value="Class I glutamine amidotransferase-like"/>
    <property type="match status" value="1"/>
</dbReference>
<evidence type="ECO:0000313" key="6">
    <source>
        <dbReference type="Proteomes" id="UP001210380"/>
    </source>
</evidence>
<name>A0ABT4VAH0_9PSEU</name>
<keyword evidence="6" id="KW-1185">Reference proteome</keyword>
<evidence type="ECO:0000256" key="2">
    <source>
        <dbReference type="ARBA" id="ARBA00022670"/>
    </source>
</evidence>
<accession>A0ABT4VAH0</accession>
<keyword evidence="4" id="KW-0720">Serine protease</keyword>
<evidence type="ECO:0000256" key="1">
    <source>
        <dbReference type="ARBA" id="ARBA00006534"/>
    </source>
</evidence>
<keyword evidence="3" id="KW-0378">Hydrolase</keyword>
<gene>
    <name evidence="5" type="ORF">OU415_36430</name>
</gene>
<dbReference type="CDD" id="cd03146">
    <property type="entry name" value="GAT1_Peptidase_E"/>
    <property type="match status" value="1"/>
</dbReference>
<organism evidence="5 6">
    <name type="scientific">Saccharopolyspora oryzae</name>
    <dbReference type="NCBI Taxonomy" id="2997343"/>
    <lineage>
        <taxon>Bacteria</taxon>
        <taxon>Bacillati</taxon>
        <taxon>Actinomycetota</taxon>
        <taxon>Actinomycetes</taxon>
        <taxon>Pseudonocardiales</taxon>
        <taxon>Pseudonocardiaceae</taxon>
        <taxon>Saccharopolyspora</taxon>
    </lineage>
</organism>
<reference evidence="5 6" key="1">
    <citation type="submission" date="2022-11" db="EMBL/GenBank/DDBJ databases">
        <title>Draft genome sequence of Saccharopolyspora sp. WRP15-2 isolated from rhizosphere soils of wild rice in Thailand.</title>
        <authorList>
            <person name="Duangmal K."/>
            <person name="Kammanee S."/>
            <person name="Muangham S."/>
        </authorList>
    </citation>
    <scope>NUCLEOTIDE SEQUENCE [LARGE SCALE GENOMIC DNA]</scope>
    <source>
        <strain evidence="5 6">WRP15-2</strain>
    </source>
</reference>
<sequence length="242" mass="25913">MAADVPTILATSGGVRASARLRWEVGPLTRYAVDLAGVADRAPRVCFLPTACGDDRQLIATFYDNAWREGWVGSHISLFPMPNISDLREHLLAQDVVWVGGGSVAGLLAMWRLHGLDAALREAWQAGVVLTGVSAGSICWHTGGTTDSFGPALQPVTNGLGMLPWSNGVHYDSEPERRPLFQSLIADGTLPAGYATDDGVGLLYRGTEMVEALAEKEKAGAYRVERGPDGTAVETRLDVRKI</sequence>
<dbReference type="Pfam" id="PF03575">
    <property type="entry name" value="Peptidase_S51"/>
    <property type="match status" value="1"/>
</dbReference>
<evidence type="ECO:0000256" key="4">
    <source>
        <dbReference type="ARBA" id="ARBA00022825"/>
    </source>
</evidence>
<dbReference type="InterPro" id="IPR029062">
    <property type="entry name" value="Class_I_gatase-like"/>
</dbReference>
<dbReference type="PANTHER" id="PTHR20842:SF0">
    <property type="entry name" value="ALPHA-ASPARTYL DIPEPTIDASE"/>
    <property type="match status" value="1"/>
</dbReference>
<dbReference type="InterPro" id="IPR005320">
    <property type="entry name" value="Peptidase_S51"/>
</dbReference>
<keyword evidence="2" id="KW-0645">Protease</keyword>
<dbReference type="EMBL" id="JAQGLA010000131">
    <property type="protein sequence ID" value="MDA3630960.1"/>
    <property type="molecule type" value="Genomic_DNA"/>
</dbReference>
<proteinExistence type="inferred from homology"/>
<evidence type="ECO:0000313" key="5">
    <source>
        <dbReference type="EMBL" id="MDA3630960.1"/>
    </source>
</evidence>
<comment type="caution">
    <text evidence="5">The sequence shown here is derived from an EMBL/GenBank/DDBJ whole genome shotgun (WGS) entry which is preliminary data.</text>
</comment>
<dbReference type="Proteomes" id="UP001210380">
    <property type="component" value="Unassembled WGS sequence"/>
</dbReference>
<dbReference type="PANTHER" id="PTHR20842">
    <property type="entry name" value="PROTEASE S51 ALPHA-ASPARTYL DIPEPTIDASE"/>
    <property type="match status" value="1"/>
</dbReference>
<evidence type="ECO:0000256" key="3">
    <source>
        <dbReference type="ARBA" id="ARBA00022801"/>
    </source>
</evidence>
<comment type="similarity">
    <text evidence="1">Belongs to the peptidase S51 family.</text>
</comment>
<dbReference type="RefSeq" id="WP_270954261.1">
    <property type="nucleotide sequence ID" value="NZ_JAQGLA010000131.1"/>
</dbReference>